<sequence length="395" mass="46913">MDIRAIAIYLPQFHPIPENDAWWGKGFTEWTNVTKAKPLFEGHYQPHLPADLGFYDLRIAAVREAQAKLAAAHGIYGFCYYHYWFNGKQLLERPFKEVFESGRPDFPFMLCWANENWTRVWDGGDKEILMQQEHSAADDIKHIQTLLPYFKDKRYIKVNGKPVLAIYRSALLPDIKNTLLLWRKEAAKEGMELYICRFESFDFHGAACMEDGFDAAIDFEPLGNNLRQYKNWRLTQKRKQFYFRWKDRFYKKVIQRTSPALYKKYYREVLKPNMIDYADYAAFAANVPLPNYTFYPCVSPMWDNSARRKKDPIIFYNSSPEAYKSWLESVLKKFKPYSKDENFVFINAWNEWAEGNHLEPCAKWGRQYLQATKDALETIKTQAEKYYDHFAHRPL</sequence>
<dbReference type="InterPro" id="IPR032719">
    <property type="entry name" value="WbsX"/>
</dbReference>
<dbReference type="Pfam" id="PF14307">
    <property type="entry name" value="Glyco_tran_WbsX"/>
    <property type="match status" value="1"/>
</dbReference>
<dbReference type="PANTHER" id="PTHR41244">
    <property type="entry name" value="RHAMNAN SYNTHESIS F"/>
    <property type="match status" value="1"/>
</dbReference>
<evidence type="ECO:0000313" key="1">
    <source>
        <dbReference type="EMBL" id="QEC70268.1"/>
    </source>
</evidence>
<dbReference type="KEGG" id="pgin:FRZ67_17810"/>
<accession>A0A5B8VIZ6</accession>
<dbReference type="AlphaFoldDB" id="A0A5B8VIZ6"/>
<dbReference type="PANTHER" id="PTHR41244:SF1">
    <property type="entry name" value="GLYCOSYLTRANSFERASE"/>
    <property type="match status" value="1"/>
</dbReference>
<dbReference type="CDD" id="cd11579">
    <property type="entry name" value="Glyco_tran_WbsX"/>
    <property type="match status" value="1"/>
</dbReference>
<name>A0A5B8VIZ6_9BACT</name>
<dbReference type="OrthoDB" id="9816424at2"/>
<protein>
    <submittedName>
        <fullName evidence="1">Glycosyl hydrolase</fullName>
    </submittedName>
</protein>
<dbReference type="EMBL" id="CP042435">
    <property type="protein sequence ID" value="QEC70268.1"/>
    <property type="molecule type" value="Genomic_DNA"/>
</dbReference>
<proteinExistence type="predicted"/>
<evidence type="ECO:0000313" key="2">
    <source>
        <dbReference type="Proteomes" id="UP000321533"/>
    </source>
</evidence>
<keyword evidence="1" id="KW-0378">Hydrolase</keyword>
<gene>
    <name evidence="1" type="ORF">FRZ67_17810</name>
</gene>
<keyword evidence="2" id="KW-1185">Reference proteome</keyword>
<dbReference type="Proteomes" id="UP000321533">
    <property type="component" value="Chromosome"/>
</dbReference>
<reference evidence="1 2" key="1">
    <citation type="journal article" date="2016" name="Int. J. Syst. Evol. Microbiol.">
        <title>Panacibacter ginsenosidivorans gen. nov., sp. nov., with ginsenoside converting activity isolated from soil of a ginseng field.</title>
        <authorList>
            <person name="Siddiqi M.Z."/>
            <person name="Muhammad Shafi S."/>
            <person name="Choi K.D."/>
            <person name="Im W.T."/>
        </authorList>
    </citation>
    <scope>NUCLEOTIDE SEQUENCE [LARGE SCALE GENOMIC DNA]</scope>
    <source>
        <strain evidence="1 2">Gsoil1550</strain>
    </source>
</reference>
<organism evidence="1 2">
    <name type="scientific">Panacibacter ginsenosidivorans</name>
    <dbReference type="NCBI Taxonomy" id="1813871"/>
    <lineage>
        <taxon>Bacteria</taxon>
        <taxon>Pseudomonadati</taxon>
        <taxon>Bacteroidota</taxon>
        <taxon>Chitinophagia</taxon>
        <taxon>Chitinophagales</taxon>
        <taxon>Chitinophagaceae</taxon>
        <taxon>Panacibacter</taxon>
    </lineage>
</organism>
<dbReference type="GO" id="GO:0016787">
    <property type="term" value="F:hydrolase activity"/>
    <property type="evidence" value="ECO:0007669"/>
    <property type="project" value="UniProtKB-KW"/>
</dbReference>
<dbReference type="Gene3D" id="3.20.20.80">
    <property type="entry name" value="Glycosidases"/>
    <property type="match status" value="1"/>
</dbReference>